<dbReference type="AlphaFoldDB" id="A0A0E2LNH4"/>
<proteinExistence type="predicted"/>
<dbReference type="EMBL" id="AWUW01000137">
    <property type="protein sequence ID" value="ERJ64163.1"/>
    <property type="molecule type" value="Genomic_DNA"/>
</dbReference>
<protein>
    <submittedName>
        <fullName evidence="1">Uncharacterized protein</fullName>
    </submittedName>
</protein>
<comment type="caution">
    <text evidence="1">The sequence shown here is derived from an EMBL/GenBank/DDBJ whole genome shotgun (WGS) entry which is preliminary data.</text>
</comment>
<dbReference type="HOGENOM" id="CLU_3219998_0_0_10"/>
<name>A0A0E2LNH4_PORGN</name>
<evidence type="ECO:0000313" key="1">
    <source>
        <dbReference type="EMBL" id="ERJ64163.1"/>
    </source>
</evidence>
<dbReference type="Proteomes" id="UP000016630">
    <property type="component" value="Unassembled WGS sequence"/>
</dbReference>
<sequence length="44" mass="4913">MTAAKSPLCRAVFFGTAWARFEGSFHPVDSDQLSFEIKSLMQCT</sequence>
<accession>A0A0E2LNH4</accession>
<evidence type="ECO:0000313" key="2">
    <source>
        <dbReference type="Proteomes" id="UP000016630"/>
    </source>
</evidence>
<gene>
    <name evidence="1" type="ORF">HMPREF1555_01888</name>
</gene>
<reference evidence="1 2" key="1">
    <citation type="submission" date="2013-06" db="EMBL/GenBank/DDBJ databases">
        <authorList>
            <person name="Weinstock G."/>
            <person name="Sodergren E."/>
            <person name="Lobos E.A."/>
            <person name="Fulton L."/>
            <person name="Fulton R."/>
            <person name="Courtney L."/>
            <person name="Fronick C."/>
            <person name="O'Laughlin M."/>
            <person name="Godfrey J."/>
            <person name="Wilson R.M."/>
            <person name="Miner T."/>
            <person name="Farmer C."/>
            <person name="Delehaunty K."/>
            <person name="Cordes M."/>
            <person name="Minx P."/>
            <person name="Tomlinson C."/>
            <person name="Chen J."/>
            <person name="Wollam A."/>
            <person name="Pepin K.H."/>
            <person name="Bhonagiri V."/>
            <person name="Zhang X."/>
            <person name="Warren W."/>
            <person name="Mitreva M."/>
            <person name="Mardis E.R."/>
            <person name="Wilson R.K."/>
        </authorList>
    </citation>
    <scope>NUCLEOTIDE SEQUENCE [LARGE SCALE GENOMIC DNA]</scope>
    <source>
        <strain evidence="1 2">F0570</strain>
    </source>
</reference>
<organism evidence="1 2">
    <name type="scientific">Porphyromonas gingivalis F0570</name>
    <dbReference type="NCBI Taxonomy" id="1227271"/>
    <lineage>
        <taxon>Bacteria</taxon>
        <taxon>Pseudomonadati</taxon>
        <taxon>Bacteroidota</taxon>
        <taxon>Bacteroidia</taxon>
        <taxon>Bacteroidales</taxon>
        <taxon>Porphyromonadaceae</taxon>
        <taxon>Porphyromonas</taxon>
    </lineage>
</organism>